<dbReference type="OrthoDB" id="9787225at2"/>
<dbReference type="PROSITE" id="PS51257">
    <property type="entry name" value="PROKAR_LIPOPROTEIN"/>
    <property type="match status" value="1"/>
</dbReference>
<dbReference type="RefSeq" id="WP_086438762.1">
    <property type="nucleotide sequence ID" value="NZ_FXWG01000003.1"/>
</dbReference>
<sequence>MRNLLLASIAASTVTLASCGDAPSAEADDTATTQTASQNDPSSAADGAANEQDFAANFTDRQGYDDEESASKAEASQKDGRLSLSLPENVTSSMLGDRSKKLIAVQVMLDKSRHSPGVIDGRMGGNTERAIEYYREAHSLPAGTAVDSELLASLMDNYGGDIFRSYTITEKDVSHQFYEIPEEFPAMAEMEKLGYRDAKEMLAERFHMDQDFLSALNPDADFSKAGTKLVIVSHGDNALDADIARIEVRKGESTVVGLDGAGGIVVSYPATIGSSDFPSPSGQMEVAAIAPAPNYTFDPEDQEWGPDKTFIIPPGPNNPVGGTWIDLGKDGYGIHGSPDPQMVAKRASHGCVRLTNWDAAAFAKAVKTGTPVEFV</sequence>
<dbReference type="SUPFAM" id="SSF47090">
    <property type="entry name" value="PGBD-like"/>
    <property type="match status" value="1"/>
</dbReference>
<dbReference type="GO" id="GO:0016740">
    <property type="term" value="F:transferase activity"/>
    <property type="evidence" value="ECO:0007669"/>
    <property type="project" value="UniProtKB-KW"/>
</dbReference>
<dbReference type="EMBL" id="FXWG01000003">
    <property type="protein sequence ID" value="SMQ74775.1"/>
    <property type="molecule type" value="Genomic_DNA"/>
</dbReference>
<feature type="compositionally biased region" description="Basic and acidic residues" evidence="8">
    <location>
        <begin position="69"/>
        <end position="81"/>
    </location>
</feature>
<dbReference type="PROSITE" id="PS52029">
    <property type="entry name" value="LD_TPASE"/>
    <property type="match status" value="1"/>
</dbReference>
<dbReference type="Pfam" id="PF03734">
    <property type="entry name" value="YkuD"/>
    <property type="match status" value="1"/>
</dbReference>
<keyword evidence="6 7" id="KW-0961">Cell wall biogenesis/degradation</keyword>
<evidence type="ECO:0000256" key="5">
    <source>
        <dbReference type="ARBA" id="ARBA00022984"/>
    </source>
</evidence>
<feature type="domain" description="L,D-TPase catalytic" evidence="10">
    <location>
        <begin position="244"/>
        <end position="375"/>
    </location>
</feature>
<dbReference type="Gene3D" id="1.10.101.10">
    <property type="entry name" value="PGBD-like superfamily/PGBD"/>
    <property type="match status" value="1"/>
</dbReference>
<keyword evidence="4 7" id="KW-0133">Cell shape</keyword>
<dbReference type="InterPro" id="IPR036366">
    <property type="entry name" value="PGBDSf"/>
</dbReference>
<protein>
    <submittedName>
        <fullName evidence="11">Lipoprotein-anchoring transpeptidase ErfK/SrfK</fullName>
    </submittedName>
</protein>
<gene>
    <name evidence="11" type="ORF">SAMN06297468_2945</name>
</gene>
<evidence type="ECO:0000256" key="4">
    <source>
        <dbReference type="ARBA" id="ARBA00022960"/>
    </source>
</evidence>
<dbReference type="CDD" id="cd16913">
    <property type="entry name" value="YkuD_like"/>
    <property type="match status" value="1"/>
</dbReference>
<dbReference type="SUPFAM" id="SSF141523">
    <property type="entry name" value="L,D-transpeptidase catalytic domain-like"/>
    <property type="match status" value="1"/>
</dbReference>
<dbReference type="PANTHER" id="PTHR30582:SF30">
    <property type="entry name" value="BLR4375 PROTEIN"/>
    <property type="match status" value="1"/>
</dbReference>
<keyword evidence="11" id="KW-0449">Lipoprotein</keyword>
<evidence type="ECO:0000313" key="12">
    <source>
        <dbReference type="Proteomes" id="UP000194420"/>
    </source>
</evidence>
<dbReference type="PANTHER" id="PTHR30582">
    <property type="entry name" value="L,D-TRANSPEPTIDASE"/>
    <property type="match status" value="1"/>
</dbReference>
<keyword evidence="5 7" id="KW-0573">Peptidoglycan synthesis</keyword>
<dbReference type="GO" id="GO:0008360">
    <property type="term" value="P:regulation of cell shape"/>
    <property type="evidence" value="ECO:0007669"/>
    <property type="project" value="UniProtKB-UniRule"/>
</dbReference>
<comment type="pathway">
    <text evidence="1 7">Cell wall biogenesis; peptidoglycan biosynthesis.</text>
</comment>
<dbReference type="GO" id="GO:0005576">
    <property type="term" value="C:extracellular region"/>
    <property type="evidence" value="ECO:0007669"/>
    <property type="project" value="TreeGrafter"/>
</dbReference>
<dbReference type="UniPathway" id="UPA00219"/>
<dbReference type="AlphaFoldDB" id="A0A1Y6FIV5"/>
<evidence type="ECO:0000256" key="6">
    <source>
        <dbReference type="ARBA" id="ARBA00023316"/>
    </source>
</evidence>
<evidence type="ECO:0000256" key="7">
    <source>
        <dbReference type="PROSITE-ProRule" id="PRU01373"/>
    </source>
</evidence>
<dbReference type="InterPro" id="IPR005490">
    <property type="entry name" value="LD_TPept_cat_dom"/>
</dbReference>
<reference evidence="12" key="1">
    <citation type="submission" date="2017-04" db="EMBL/GenBank/DDBJ databases">
        <authorList>
            <person name="Varghese N."/>
            <person name="Submissions S."/>
        </authorList>
    </citation>
    <scope>NUCLEOTIDE SEQUENCE [LARGE SCALE GENOMIC DNA]</scope>
</reference>
<feature type="active site" description="Proton donor/acceptor" evidence="7">
    <location>
        <position position="335"/>
    </location>
</feature>
<feature type="signal peptide" evidence="9">
    <location>
        <begin position="1"/>
        <end position="27"/>
    </location>
</feature>
<dbReference type="Proteomes" id="UP000194420">
    <property type="component" value="Unassembled WGS sequence"/>
</dbReference>
<dbReference type="InterPro" id="IPR050979">
    <property type="entry name" value="LD-transpeptidase"/>
</dbReference>
<name>A0A1Y6FIV5_9SPHN</name>
<proteinExistence type="inferred from homology"/>
<accession>A0A1Y6FIV5</accession>
<evidence type="ECO:0000256" key="9">
    <source>
        <dbReference type="SAM" id="SignalP"/>
    </source>
</evidence>
<dbReference type="InterPro" id="IPR038063">
    <property type="entry name" value="Transpep_catalytic_dom"/>
</dbReference>
<dbReference type="Gene3D" id="2.40.440.10">
    <property type="entry name" value="L,D-transpeptidase catalytic domain-like"/>
    <property type="match status" value="1"/>
</dbReference>
<evidence type="ECO:0000256" key="3">
    <source>
        <dbReference type="ARBA" id="ARBA00022679"/>
    </source>
</evidence>
<evidence type="ECO:0000256" key="1">
    <source>
        <dbReference type="ARBA" id="ARBA00004752"/>
    </source>
</evidence>
<keyword evidence="3" id="KW-0808">Transferase</keyword>
<feature type="active site" description="Nucleophile" evidence="7">
    <location>
        <position position="351"/>
    </location>
</feature>
<dbReference type="GO" id="GO:0071972">
    <property type="term" value="F:peptidoglycan L,D-transpeptidase activity"/>
    <property type="evidence" value="ECO:0007669"/>
    <property type="project" value="TreeGrafter"/>
</dbReference>
<dbReference type="InterPro" id="IPR036365">
    <property type="entry name" value="PGBD-like_sf"/>
</dbReference>
<dbReference type="GO" id="GO:0018104">
    <property type="term" value="P:peptidoglycan-protein cross-linking"/>
    <property type="evidence" value="ECO:0007669"/>
    <property type="project" value="TreeGrafter"/>
</dbReference>
<organism evidence="11 12">
    <name type="scientific">Altererythrobacter xiamenensis</name>
    <dbReference type="NCBI Taxonomy" id="1316679"/>
    <lineage>
        <taxon>Bacteria</taxon>
        <taxon>Pseudomonadati</taxon>
        <taxon>Pseudomonadota</taxon>
        <taxon>Alphaproteobacteria</taxon>
        <taxon>Sphingomonadales</taxon>
        <taxon>Erythrobacteraceae</taxon>
        <taxon>Altererythrobacter</taxon>
    </lineage>
</organism>
<comment type="similarity">
    <text evidence="2">Belongs to the YkuD family.</text>
</comment>
<evidence type="ECO:0000313" key="11">
    <source>
        <dbReference type="EMBL" id="SMQ74775.1"/>
    </source>
</evidence>
<evidence type="ECO:0000259" key="10">
    <source>
        <dbReference type="PROSITE" id="PS52029"/>
    </source>
</evidence>
<dbReference type="GO" id="GO:0071555">
    <property type="term" value="P:cell wall organization"/>
    <property type="evidence" value="ECO:0007669"/>
    <property type="project" value="UniProtKB-UniRule"/>
</dbReference>
<evidence type="ECO:0000256" key="2">
    <source>
        <dbReference type="ARBA" id="ARBA00005992"/>
    </source>
</evidence>
<evidence type="ECO:0000256" key="8">
    <source>
        <dbReference type="SAM" id="MobiDB-lite"/>
    </source>
</evidence>
<keyword evidence="9" id="KW-0732">Signal</keyword>
<feature type="chain" id="PRO_5012825492" evidence="9">
    <location>
        <begin position="28"/>
        <end position="375"/>
    </location>
</feature>
<keyword evidence="12" id="KW-1185">Reference proteome</keyword>
<feature type="region of interest" description="Disordered" evidence="8">
    <location>
        <begin position="20"/>
        <end position="85"/>
    </location>
</feature>